<dbReference type="Proteomes" id="UP001207736">
    <property type="component" value="Unassembled WGS sequence"/>
</dbReference>
<dbReference type="InterPro" id="IPR012944">
    <property type="entry name" value="SusD_RagB_dom"/>
</dbReference>
<accession>A0AAV5AUT9</accession>
<comment type="subcellular location">
    <subcellularLocation>
        <location evidence="1">Cell outer membrane</location>
    </subcellularLocation>
</comment>
<evidence type="ECO:0000256" key="4">
    <source>
        <dbReference type="ARBA" id="ARBA00023136"/>
    </source>
</evidence>
<dbReference type="SUPFAM" id="SSF48452">
    <property type="entry name" value="TPR-like"/>
    <property type="match status" value="1"/>
</dbReference>
<evidence type="ECO:0000313" key="8">
    <source>
        <dbReference type="EMBL" id="GJM49268.1"/>
    </source>
</evidence>
<dbReference type="RefSeq" id="WP_264845852.1">
    <property type="nucleotide sequence ID" value="NZ_BPMA01000016.1"/>
</dbReference>
<organism evidence="8 10">
    <name type="scientific">Capnocytophaga catalasegens</name>
    <dbReference type="NCBI Taxonomy" id="1004260"/>
    <lineage>
        <taxon>Bacteria</taxon>
        <taxon>Pseudomonadati</taxon>
        <taxon>Bacteroidota</taxon>
        <taxon>Flavobacteriia</taxon>
        <taxon>Flavobacteriales</taxon>
        <taxon>Flavobacteriaceae</taxon>
        <taxon>Capnocytophaga</taxon>
    </lineage>
</organism>
<gene>
    <name evidence="8" type="ORF">RCZ15_02430</name>
    <name evidence="9" type="ORF">RCZ16_07360</name>
</gene>
<proteinExistence type="inferred from homology"/>
<evidence type="ECO:0000313" key="9">
    <source>
        <dbReference type="EMBL" id="GJM52419.1"/>
    </source>
</evidence>
<dbReference type="InterPro" id="IPR011990">
    <property type="entry name" value="TPR-like_helical_dom_sf"/>
</dbReference>
<dbReference type="GO" id="GO:0009279">
    <property type="term" value="C:cell outer membrane"/>
    <property type="evidence" value="ECO:0007669"/>
    <property type="project" value="UniProtKB-SubCell"/>
</dbReference>
<evidence type="ECO:0000259" key="7">
    <source>
        <dbReference type="Pfam" id="PF14322"/>
    </source>
</evidence>
<keyword evidence="4" id="KW-0472">Membrane</keyword>
<keyword evidence="5" id="KW-0998">Cell outer membrane</keyword>
<dbReference type="Pfam" id="PF07980">
    <property type="entry name" value="SusD_RagB"/>
    <property type="match status" value="1"/>
</dbReference>
<dbReference type="Gene3D" id="1.25.40.390">
    <property type="match status" value="1"/>
</dbReference>
<evidence type="ECO:0000313" key="11">
    <source>
        <dbReference type="Proteomes" id="UP001208692"/>
    </source>
</evidence>
<dbReference type="PROSITE" id="PS51257">
    <property type="entry name" value="PROKAR_LIPOPROTEIN"/>
    <property type="match status" value="1"/>
</dbReference>
<dbReference type="Proteomes" id="UP001208692">
    <property type="component" value="Unassembled WGS sequence"/>
</dbReference>
<evidence type="ECO:0000313" key="10">
    <source>
        <dbReference type="Proteomes" id="UP001207736"/>
    </source>
</evidence>
<feature type="domain" description="SusD-like N-terminal" evidence="7">
    <location>
        <begin position="22"/>
        <end position="219"/>
    </location>
</feature>
<evidence type="ECO:0000256" key="1">
    <source>
        <dbReference type="ARBA" id="ARBA00004442"/>
    </source>
</evidence>
<evidence type="ECO:0000259" key="6">
    <source>
        <dbReference type="Pfam" id="PF07980"/>
    </source>
</evidence>
<name>A0AAV5AUT9_9FLAO</name>
<protein>
    <recommendedName>
        <fullName evidence="12">RagB/SusD family nutrient uptake outer membrane protein</fullName>
    </recommendedName>
</protein>
<evidence type="ECO:0000256" key="3">
    <source>
        <dbReference type="ARBA" id="ARBA00022729"/>
    </source>
</evidence>
<evidence type="ECO:0000256" key="5">
    <source>
        <dbReference type="ARBA" id="ARBA00023237"/>
    </source>
</evidence>
<comment type="caution">
    <text evidence="8">The sequence shown here is derived from an EMBL/GenBank/DDBJ whole genome shotgun (WGS) entry which is preliminary data.</text>
</comment>
<keyword evidence="11" id="KW-1185">Reference proteome</keyword>
<dbReference type="AlphaFoldDB" id="A0AAV5AUT9"/>
<dbReference type="Pfam" id="PF14322">
    <property type="entry name" value="SusD-like_3"/>
    <property type="match status" value="1"/>
</dbReference>
<evidence type="ECO:0008006" key="12">
    <source>
        <dbReference type="Google" id="ProtNLM"/>
    </source>
</evidence>
<dbReference type="EMBL" id="BQKA01000006">
    <property type="protein sequence ID" value="GJM49268.1"/>
    <property type="molecule type" value="Genomic_DNA"/>
</dbReference>
<reference evidence="8 11" key="1">
    <citation type="submission" date="2021-11" db="EMBL/GenBank/DDBJ databases">
        <title>Draft genome sequence of Capnocytophaga sp. strain KC07075 isolated from cat oral cavity.</title>
        <authorList>
            <person name="Suzuki M."/>
            <person name="Imaoka K."/>
            <person name="Kimura M."/>
            <person name="Morikawa S."/>
            <person name="Maeda K."/>
        </authorList>
    </citation>
    <scope>NUCLEOTIDE SEQUENCE</scope>
    <source>
        <strain evidence="8">KC07075</strain>
        <strain evidence="9 11">KC07079</strain>
    </source>
</reference>
<keyword evidence="3" id="KW-0732">Signal</keyword>
<evidence type="ECO:0000256" key="2">
    <source>
        <dbReference type="ARBA" id="ARBA00006275"/>
    </source>
</evidence>
<feature type="domain" description="RagB/SusD" evidence="6">
    <location>
        <begin position="326"/>
        <end position="637"/>
    </location>
</feature>
<dbReference type="EMBL" id="BQKB01000013">
    <property type="protein sequence ID" value="GJM52419.1"/>
    <property type="molecule type" value="Genomic_DNA"/>
</dbReference>
<comment type="similarity">
    <text evidence="2">Belongs to the SusD family.</text>
</comment>
<sequence>MKKIYKIALVVILLVTITSCNKFLDREPLTDISPEQFFNTEQDLAAYTITRYSFPTHRDWNAGTFVEDNHTDNQASGSANGRWKKGEWRVPTRGGGYDFNSIREINFFFEQVEPKVANGKITGSPQNINHYLGEAYFLRAYEYFKKLRSFGDYPIIKKVLPDDKTILIEASKRQPRNQVARFILEDLDKAIALLKPSPVQGKNRISKEVALLFRSRVALFEGTWLKYHKGTAFVPGGTGWGGSATNYPLGGIDQEIEYFFTEAMNSAKTVADAIAITPSNHTVTGKNVFDNPYYKMFGDLDMSAYSDVLLWRQANAEFFGHHTMHYLKGGANSGYTRGFMETFLMKNGLPIYAAGSGYQGDETLIKVKQNRDERLQLFVRANGDYISTIGKEIVASYPDILSNVAEQKAVTGYDINKGVYPDQKYHEGSNLTETGCIVFRATEAYLNYIEASFEKEGSLNGTAIGYWKKLRSRAGLPEDPDVTISATDLSKETDWAVYSAGNQINTTLYNIRRERRCEFIAEGMRYDDLKRWRALDQVSNYQIEGMNLWAEMYDANDYKDNGVSKIKTLPDTSPNMSAKALSTYIRPYQITQANNLYYDGYTWTKAHYLSPIPYENFVHTSLDGSTLSSVIYQNPGWPISANGGANDI</sequence>
<dbReference type="InterPro" id="IPR033985">
    <property type="entry name" value="SusD-like_N"/>
</dbReference>